<comment type="similarity">
    <text evidence="5">Belongs to the class I-like SAM-binding methyltransferase superfamily. UbiG/COQ3 family.</text>
</comment>
<dbReference type="Gene3D" id="3.40.50.150">
    <property type="entry name" value="Vaccinia Virus protein VP39"/>
    <property type="match status" value="1"/>
</dbReference>
<evidence type="ECO:0000256" key="4">
    <source>
        <dbReference type="ARBA" id="ARBA00022691"/>
    </source>
</evidence>
<feature type="binding site" evidence="5">
    <location>
        <position position="137"/>
    </location>
    <ligand>
        <name>S-adenosyl-L-methionine</name>
        <dbReference type="ChEBI" id="CHEBI:59789"/>
    </ligand>
</feature>
<dbReference type="EMBL" id="JANBQB010000418">
    <property type="protein sequence ID" value="KAJ1976571.1"/>
    <property type="molecule type" value="Genomic_DNA"/>
</dbReference>
<comment type="function">
    <text evidence="5">O-methyltransferase required for two non-consecutive steps during ubiquinone biosynthesis. Catalyzes the 2 O-methylation of 3,4-dihydroxy-5-(all-trans-polyprenyl)benzoic acid into 4-hydroxy-3-methoxy-5-(all-trans-polyprenyl)benzoic acid. Also catalyzes the last step of ubiquinone biosynthesis by mediating methylation of 3-demethylubiquinone into ubiquinone. Also able to mediate the methylation of 3-demethylubiquinol into ubiquinol.</text>
</comment>
<sequence length="309" mass="34461">MARFRPRLAQAPKCVRPGPLPWPQQVRWTLDHRSRVRWHSAAPPPKSSESVAADEIAKFSRMSSEWWAPQGPFQILHLMNPARVQFIRDSVARYGLAHPTAPSHAPLQNVSVLDVGCGGGLLCEALARLGAKITGVDASHENIQIAKIHANQDPRLTQAPLTYTHTTAEALRDQAQQFDLVTAMEVVEHVCNPRQFVATLLQLAKPNGLVVMSTISRTYLAYALTILVAEHLLRLTPPGTHDHAKYLQPQELQAMLEHQGTAQVLETRGLWYMPHQARWRLMESDMGPWGTQANYILVARKLPTTTQGS</sequence>
<dbReference type="GO" id="GO:0010420">
    <property type="term" value="F:polyprenyldihydroxybenzoate methyltransferase activity"/>
    <property type="evidence" value="ECO:0007669"/>
    <property type="project" value="UniProtKB-UniRule"/>
</dbReference>
<feature type="binding site" evidence="5">
    <location>
        <position position="116"/>
    </location>
    <ligand>
        <name>S-adenosyl-L-methionine</name>
        <dbReference type="ChEBI" id="CHEBI:59789"/>
    </ligand>
</feature>
<feature type="binding site" evidence="5">
    <location>
        <position position="185"/>
    </location>
    <ligand>
        <name>Mg(2+)</name>
        <dbReference type="ChEBI" id="CHEBI:18420"/>
    </ligand>
</feature>
<dbReference type="NCBIfam" id="TIGR01983">
    <property type="entry name" value="UbiG"/>
    <property type="match status" value="1"/>
</dbReference>
<dbReference type="GO" id="GO:0061542">
    <property type="term" value="F:3-demethylubiquinol 3-O-methyltransferase activity"/>
    <property type="evidence" value="ECO:0007669"/>
    <property type="project" value="UniProtKB-UniRule"/>
</dbReference>
<keyword evidence="1 5" id="KW-0489">Methyltransferase</keyword>
<dbReference type="EC" id="2.1.1.-" evidence="5"/>
<comment type="catalytic activity">
    <reaction evidence="5">
        <text>a 3,4-dihydroxy-5-(all-trans-polyprenyl)benzoate + S-adenosyl-L-methionine = a 4-hydroxy-3-methoxy-5-(all-trans-polyprenyl)benzoate + S-adenosyl-L-homocysteine + H(+)</text>
        <dbReference type="Rhea" id="RHEA:44452"/>
        <dbReference type="Rhea" id="RHEA-COMP:10930"/>
        <dbReference type="Rhea" id="RHEA-COMP:10931"/>
        <dbReference type="ChEBI" id="CHEBI:15378"/>
        <dbReference type="ChEBI" id="CHEBI:57856"/>
        <dbReference type="ChEBI" id="CHEBI:59789"/>
        <dbReference type="ChEBI" id="CHEBI:64694"/>
        <dbReference type="ChEBI" id="CHEBI:84443"/>
        <dbReference type="EC" id="2.1.1.114"/>
    </reaction>
</comment>
<feature type="binding site" evidence="5">
    <location>
        <position position="184"/>
    </location>
    <ligand>
        <name>S-adenosyl-L-methionine</name>
        <dbReference type="ChEBI" id="CHEBI:59789"/>
    </ligand>
</feature>
<feature type="binding site" evidence="5">
    <location>
        <position position="188"/>
    </location>
    <ligand>
        <name>Mg(2+)</name>
        <dbReference type="ChEBI" id="CHEBI:18420"/>
    </ligand>
</feature>
<dbReference type="GO" id="GO:0046872">
    <property type="term" value="F:metal ion binding"/>
    <property type="evidence" value="ECO:0007669"/>
    <property type="project" value="UniProtKB-KW"/>
</dbReference>
<dbReference type="EC" id="2.1.1.114" evidence="5"/>
<organism evidence="6 7">
    <name type="scientific">Dimargaris verticillata</name>
    <dbReference type="NCBI Taxonomy" id="2761393"/>
    <lineage>
        <taxon>Eukaryota</taxon>
        <taxon>Fungi</taxon>
        <taxon>Fungi incertae sedis</taxon>
        <taxon>Zoopagomycota</taxon>
        <taxon>Kickxellomycotina</taxon>
        <taxon>Dimargaritomycetes</taxon>
        <taxon>Dimargaritales</taxon>
        <taxon>Dimargaritaceae</taxon>
        <taxon>Dimargaris</taxon>
    </lineage>
</organism>
<keyword evidence="5" id="KW-0479">Metal-binding</keyword>
<comment type="cofactor">
    <cofactor evidence="5">
        <name>Mg(2+)</name>
        <dbReference type="ChEBI" id="CHEBI:18420"/>
    </cofactor>
</comment>
<dbReference type="GO" id="GO:0032259">
    <property type="term" value="P:methylation"/>
    <property type="evidence" value="ECO:0007669"/>
    <property type="project" value="UniProtKB-KW"/>
</dbReference>
<protein>
    <recommendedName>
        <fullName evidence="5">Ubiquinone biosynthesis O-methyltransferase, mitochondrial</fullName>
    </recommendedName>
    <alternativeName>
        <fullName evidence="5">3-demethylubiquinol 3-O-methyltransferase</fullName>
        <ecNumber evidence="5">2.1.1.64</ecNumber>
    </alternativeName>
    <alternativeName>
        <fullName evidence="5">3-demethylubiquinone 3-O-methyltransferase</fullName>
        <ecNumber evidence="5">2.1.1.-</ecNumber>
    </alternativeName>
    <alternativeName>
        <fullName evidence="5">Polyprenyldihydroxybenzoate methyltransferase</fullName>
        <ecNumber evidence="5">2.1.1.114</ecNumber>
    </alternativeName>
</protein>
<evidence type="ECO:0000256" key="3">
    <source>
        <dbReference type="ARBA" id="ARBA00022688"/>
    </source>
</evidence>
<dbReference type="EC" id="2.1.1.64" evidence="5"/>
<keyword evidence="4 5" id="KW-0949">S-adenosyl-L-methionine</keyword>
<dbReference type="GO" id="GO:0031314">
    <property type="term" value="C:extrinsic component of mitochondrial inner membrane"/>
    <property type="evidence" value="ECO:0007669"/>
    <property type="project" value="UniProtKB-UniRule"/>
</dbReference>
<dbReference type="InterPro" id="IPR029063">
    <property type="entry name" value="SAM-dependent_MTases_sf"/>
</dbReference>
<name>A0A9W8B6K3_9FUNG</name>
<reference evidence="6" key="1">
    <citation type="submission" date="2022-07" db="EMBL/GenBank/DDBJ databases">
        <title>Phylogenomic reconstructions and comparative analyses of Kickxellomycotina fungi.</title>
        <authorList>
            <person name="Reynolds N.K."/>
            <person name="Stajich J.E."/>
            <person name="Barry K."/>
            <person name="Grigoriev I.V."/>
            <person name="Crous P."/>
            <person name="Smith M.E."/>
        </authorList>
    </citation>
    <scope>NUCLEOTIDE SEQUENCE</scope>
    <source>
        <strain evidence="6">RSA 567</strain>
    </source>
</reference>
<keyword evidence="5" id="KW-0460">Magnesium</keyword>
<comment type="caution">
    <text evidence="6">The sequence shown here is derived from an EMBL/GenBank/DDBJ whole genome shotgun (WGS) entry which is preliminary data.</text>
</comment>
<keyword evidence="2 5" id="KW-0808">Transferase</keyword>
<comment type="catalytic activity">
    <reaction evidence="5">
        <text>a 3-demethylubiquinone + S-adenosyl-L-methionine = a ubiquinone + S-adenosyl-L-homocysteine</text>
        <dbReference type="Rhea" id="RHEA:81215"/>
        <dbReference type="Rhea" id="RHEA-COMP:9565"/>
        <dbReference type="Rhea" id="RHEA-COMP:19654"/>
        <dbReference type="ChEBI" id="CHEBI:16389"/>
        <dbReference type="ChEBI" id="CHEBI:57856"/>
        <dbReference type="ChEBI" id="CHEBI:59789"/>
        <dbReference type="ChEBI" id="CHEBI:231825"/>
    </reaction>
</comment>
<feature type="binding site" evidence="5">
    <location>
        <position position="83"/>
    </location>
    <ligand>
        <name>S-adenosyl-L-methionine</name>
        <dbReference type="ChEBI" id="CHEBI:59789"/>
    </ligand>
</feature>
<keyword evidence="5" id="KW-0999">Mitochondrion inner membrane</keyword>
<dbReference type="PANTHER" id="PTHR43464:SF19">
    <property type="entry name" value="UBIQUINONE BIOSYNTHESIS O-METHYLTRANSFERASE, MITOCHONDRIAL"/>
    <property type="match status" value="1"/>
</dbReference>
<dbReference type="HAMAP" id="MF_00472">
    <property type="entry name" value="UbiG"/>
    <property type="match status" value="1"/>
</dbReference>
<proteinExistence type="inferred from homology"/>
<dbReference type="Pfam" id="PF13489">
    <property type="entry name" value="Methyltransf_23"/>
    <property type="match status" value="1"/>
</dbReference>
<evidence type="ECO:0000256" key="5">
    <source>
        <dbReference type="HAMAP-Rule" id="MF_03190"/>
    </source>
</evidence>
<evidence type="ECO:0000256" key="2">
    <source>
        <dbReference type="ARBA" id="ARBA00022679"/>
    </source>
</evidence>
<dbReference type="InterPro" id="IPR010233">
    <property type="entry name" value="UbiG_MeTrfase"/>
</dbReference>
<gene>
    <name evidence="5 6" type="primary">COQ3</name>
    <name evidence="6" type="ORF">H4R34_003923</name>
</gene>
<keyword evidence="5" id="KW-0496">Mitochondrion</keyword>
<keyword evidence="5" id="KW-0472">Membrane</keyword>
<comment type="subunit">
    <text evidence="5">Component of a multi-subunit COQ enzyme complex, composed of at least COQ3, COQ4, COQ5, COQ6, COQ7 and COQ9.</text>
</comment>
<keyword evidence="7" id="KW-1185">Reference proteome</keyword>
<dbReference type="AlphaFoldDB" id="A0A9W8B6K3"/>
<dbReference type="Proteomes" id="UP001151582">
    <property type="component" value="Unassembled WGS sequence"/>
</dbReference>
<dbReference type="PANTHER" id="PTHR43464">
    <property type="entry name" value="METHYLTRANSFERASE"/>
    <property type="match status" value="1"/>
</dbReference>
<feature type="binding site" evidence="5">
    <location>
        <position position="189"/>
    </location>
    <ligand>
        <name>Mg(2+)</name>
        <dbReference type="ChEBI" id="CHEBI:18420"/>
    </ligand>
</feature>
<evidence type="ECO:0000256" key="1">
    <source>
        <dbReference type="ARBA" id="ARBA00022603"/>
    </source>
</evidence>
<evidence type="ECO:0000313" key="6">
    <source>
        <dbReference type="EMBL" id="KAJ1976571.1"/>
    </source>
</evidence>
<keyword evidence="3 5" id="KW-0831">Ubiquinone biosynthesis</keyword>
<comment type="pathway">
    <text evidence="5">Cofactor biosynthesis; ubiquinone biosynthesis.</text>
</comment>
<dbReference type="SUPFAM" id="SSF53335">
    <property type="entry name" value="S-adenosyl-L-methionine-dependent methyltransferases"/>
    <property type="match status" value="1"/>
</dbReference>
<comment type="subcellular location">
    <subcellularLocation>
        <location evidence="5">Mitochondrion inner membrane</location>
        <topology evidence="5">Peripheral membrane protein</topology>
        <orientation evidence="5">Matrix side</orientation>
    </subcellularLocation>
</comment>
<evidence type="ECO:0000313" key="7">
    <source>
        <dbReference type="Proteomes" id="UP001151582"/>
    </source>
</evidence>
<dbReference type="OrthoDB" id="3265906at2759"/>
<comment type="catalytic activity">
    <reaction evidence="5">
        <text>a 3-demethylubiquinol + S-adenosyl-L-methionine = a ubiquinol + S-adenosyl-L-homocysteine + H(+)</text>
        <dbReference type="Rhea" id="RHEA:44380"/>
        <dbReference type="Rhea" id="RHEA-COMP:9566"/>
        <dbReference type="Rhea" id="RHEA-COMP:10914"/>
        <dbReference type="ChEBI" id="CHEBI:15378"/>
        <dbReference type="ChEBI" id="CHEBI:17976"/>
        <dbReference type="ChEBI" id="CHEBI:57856"/>
        <dbReference type="ChEBI" id="CHEBI:59789"/>
        <dbReference type="ChEBI" id="CHEBI:84422"/>
        <dbReference type="EC" id="2.1.1.64"/>
    </reaction>
</comment>
<dbReference type="CDD" id="cd02440">
    <property type="entry name" value="AdoMet_MTases"/>
    <property type="match status" value="1"/>
</dbReference>
<accession>A0A9W8B6K3</accession>